<keyword evidence="1" id="KW-1185">Reference proteome</keyword>
<organism evidence="1 2">
    <name type="scientific">Steinernema glaseri</name>
    <dbReference type="NCBI Taxonomy" id="37863"/>
    <lineage>
        <taxon>Eukaryota</taxon>
        <taxon>Metazoa</taxon>
        <taxon>Ecdysozoa</taxon>
        <taxon>Nematoda</taxon>
        <taxon>Chromadorea</taxon>
        <taxon>Rhabditida</taxon>
        <taxon>Tylenchina</taxon>
        <taxon>Panagrolaimomorpha</taxon>
        <taxon>Strongyloidoidea</taxon>
        <taxon>Steinernematidae</taxon>
        <taxon>Steinernema</taxon>
    </lineage>
</organism>
<protein>
    <submittedName>
        <fullName evidence="2">SH2 domain-containing protein</fullName>
    </submittedName>
</protein>
<dbReference type="Proteomes" id="UP000095287">
    <property type="component" value="Unplaced"/>
</dbReference>
<proteinExistence type="predicted"/>
<accession>A0A1I7YF18</accession>
<reference evidence="2" key="1">
    <citation type="submission" date="2016-11" db="UniProtKB">
        <authorList>
            <consortium name="WormBaseParasite"/>
        </authorList>
    </citation>
    <scope>IDENTIFICATION</scope>
</reference>
<sequence length="71" mass="8256">MDKGFPPPRLQKRGILPSVQSEEPAEDAVIFSLQEKRYWFLSRVHEAGVYLLLTERSTGDDYLETYLFLAH</sequence>
<evidence type="ECO:0000313" key="2">
    <source>
        <dbReference type="WBParaSite" id="L893_g15735.t1"/>
    </source>
</evidence>
<name>A0A1I7YF18_9BILA</name>
<dbReference type="WBParaSite" id="L893_g15735.t1">
    <property type="protein sequence ID" value="L893_g15735.t1"/>
    <property type="gene ID" value="L893_g15735"/>
</dbReference>
<dbReference type="AlphaFoldDB" id="A0A1I7YF18"/>
<evidence type="ECO:0000313" key="1">
    <source>
        <dbReference type="Proteomes" id="UP000095287"/>
    </source>
</evidence>